<proteinExistence type="predicted"/>
<comment type="caution">
    <text evidence="3">The sequence shown here is derived from an EMBL/GenBank/DDBJ whole genome shotgun (WGS) entry which is preliminary data.</text>
</comment>
<dbReference type="Proteomes" id="UP001200557">
    <property type="component" value="Unassembled WGS sequence"/>
</dbReference>
<reference evidence="3 4" key="1">
    <citation type="submission" date="2022-01" db="EMBL/GenBank/DDBJ databases">
        <title>Octadecabacter sp. nov., isolated from a marine alga.</title>
        <authorList>
            <person name="Jin M.S."/>
            <person name="Kim H.M."/>
            <person name="Han D.M."/>
            <person name="Jung J.J."/>
            <person name="Jeon C.O."/>
        </authorList>
    </citation>
    <scope>NUCLEOTIDE SEQUENCE [LARGE SCALE GENOMIC DNA]</scope>
    <source>
        <strain evidence="3 4">G9-8</strain>
    </source>
</reference>
<accession>A0ABS9CUP7</accession>
<keyword evidence="3" id="KW-0813">Transport</keyword>
<feature type="compositionally biased region" description="Basic residues" evidence="1">
    <location>
        <begin position="35"/>
        <end position="45"/>
    </location>
</feature>
<feature type="region of interest" description="Disordered" evidence="1">
    <location>
        <begin position="1"/>
        <end position="71"/>
    </location>
</feature>
<dbReference type="EMBL" id="JAKGAQ010000002">
    <property type="protein sequence ID" value="MCF2870957.1"/>
    <property type="molecule type" value="Genomic_DNA"/>
</dbReference>
<keyword evidence="2" id="KW-1133">Transmembrane helix</keyword>
<protein>
    <submittedName>
        <fullName evidence="3">Sugar transporter</fullName>
    </submittedName>
</protein>
<name>A0ABS9CUP7_9RHOB</name>
<organism evidence="3 4">
    <name type="scientific">Octadecabacter dasysiphoniae</name>
    <dbReference type="NCBI Taxonomy" id="2909341"/>
    <lineage>
        <taxon>Bacteria</taxon>
        <taxon>Pseudomonadati</taxon>
        <taxon>Pseudomonadota</taxon>
        <taxon>Alphaproteobacteria</taxon>
        <taxon>Rhodobacterales</taxon>
        <taxon>Roseobacteraceae</taxon>
        <taxon>Octadecabacter</taxon>
    </lineage>
</organism>
<feature type="transmembrane region" description="Helical" evidence="2">
    <location>
        <begin position="424"/>
        <end position="446"/>
    </location>
</feature>
<feature type="compositionally biased region" description="Low complexity" evidence="1">
    <location>
        <begin position="46"/>
        <end position="57"/>
    </location>
</feature>
<keyword evidence="2" id="KW-0812">Transmembrane</keyword>
<sequence>MNTPHPKPVIVHTTQGPPAPKKPRGNLSAQEREARKKARHAKQKPQKQAQPKPKSAQTGAPKQKKIKPAARIIEVPPMASPARLRRRHWGMIFSLVCHVCIPLLIAGWYIWDRAEDRYASTVGFTVQQEQAPSLASPLTDAFSALGGAGGSMDADILYEYLHSQQLVEAIDAQFDLRGHYGQFHATDPIFALAPDATLEDMVDYWPRILKISYDENSGLIELQTLAYTPEIAQNIAHAVLSNSQALINDLNAQSRQDTMRYAQEDLTNAQTLLSEARGALVAFRTRTQIVDPATDLAGRLGIVNTLQQQLAEALVDYDLLSQSTGERDPRIVQAQGRIDVIRTRLTQERANVARGQDSETGEDYPTLLAQYEELIVRREIAEQSFRVALSSMEAARADAARQSRYLAAYITPTLPQSASYPDRMMLLALIALFTLLTWTIGVLIYYSVRDNR</sequence>
<evidence type="ECO:0000256" key="1">
    <source>
        <dbReference type="SAM" id="MobiDB-lite"/>
    </source>
</evidence>
<evidence type="ECO:0000313" key="4">
    <source>
        <dbReference type="Proteomes" id="UP001200557"/>
    </source>
</evidence>
<keyword evidence="4" id="KW-1185">Reference proteome</keyword>
<gene>
    <name evidence="3" type="ORF">L0664_07760</name>
</gene>
<evidence type="ECO:0000313" key="3">
    <source>
        <dbReference type="EMBL" id="MCF2870957.1"/>
    </source>
</evidence>
<dbReference type="InterPro" id="IPR050445">
    <property type="entry name" value="Bact_polysacc_biosynth/exp"/>
</dbReference>
<dbReference type="PANTHER" id="PTHR32309:SF13">
    <property type="entry name" value="FERRIC ENTEROBACTIN TRANSPORT PROTEIN FEPE"/>
    <property type="match status" value="1"/>
</dbReference>
<keyword evidence="3" id="KW-0762">Sugar transport</keyword>
<evidence type="ECO:0000256" key="2">
    <source>
        <dbReference type="SAM" id="Phobius"/>
    </source>
</evidence>
<feature type="transmembrane region" description="Helical" evidence="2">
    <location>
        <begin position="89"/>
        <end position="111"/>
    </location>
</feature>
<dbReference type="RefSeq" id="WP_235225084.1">
    <property type="nucleotide sequence ID" value="NZ_JAKGAQ010000002.1"/>
</dbReference>
<keyword evidence="2" id="KW-0472">Membrane</keyword>
<dbReference type="PANTHER" id="PTHR32309">
    <property type="entry name" value="TYROSINE-PROTEIN KINASE"/>
    <property type="match status" value="1"/>
</dbReference>